<dbReference type="EMBL" id="LGIA01000024">
    <property type="protein sequence ID" value="KOH46575.1"/>
    <property type="molecule type" value="Genomic_DNA"/>
</dbReference>
<dbReference type="AlphaFoldDB" id="A0A0L8VDM0"/>
<reference evidence="2" key="1">
    <citation type="submission" date="2015-07" db="EMBL/GenBank/DDBJ databases">
        <title>Genome sequencing of Sunxiuqinia dokdonensis strain SK.</title>
        <authorList>
            <person name="Ahn S."/>
            <person name="Kim B.-C."/>
        </authorList>
    </citation>
    <scope>NUCLEOTIDE SEQUENCE [LARGE SCALE GENOMIC DNA]</scope>
    <source>
        <strain evidence="2">SK</strain>
    </source>
</reference>
<proteinExistence type="predicted"/>
<dbReference type="SUPFAM" id="SSF50814">
    <property type="entry name" value="Lipocalins"/>
    <property type="match status" value="1"/>
</dbReference>
<accession>A0A0L8VDM0</accession>
<keyword evidence="2" id="KW-1185">Reference proteome</keyword>
<gene>
    <name evidence="1" type="ORF">NC99_05520</name>
</gene>
<evidence type="ECO:0000313" key="1">
    <source>
        <dbReference type="EMBL" id="KOH46575.1"/>
    </source>
</evidence>
<dbReference type="Proteomes" id="UP000036958">
    <property type="component" value="Unassembled WGS sequence"/>
</dbReference>
<organism evidence="1 2">
    <name type="scientific">Sunxiuqinia dokdonensis</name>
    <dbReference type="NCBI Taxonomy" id="1409788"/>
    <lineage>
        <taxon>Bacteria</taxon>
        <taxon>Pseudomonadati</taxon>
        <taxon>Bacteroidota</taxon>
        <taxon>Bacteroidia</taxon>
        <taxon>Marinilabiliales</taxon>
        <taxon>Prolixibacteraceae</taxon>
        <taxon>Sunxiuqinia</taxon>
    </lineage>
</organism>
<comment type="caution">
    <text evidence="1">The sequence shown here is derived from an EMBL/GenBank/DDBJ whole genome shotgun (WGS) entry which is preliminary data.</text>
</comment>
<evidence type="ECO:0000313" key="2">
    <source>
        <dbReference type="Proteomes" id="UP000036958"/>
    </source>
</evidence>
<dbReference type="InterPro" id="IPR012674">
    <property type="entry name" value="Calycin"/>
</dbReference>
<name>A0A0L8VDM0_9BACT</name>
<evidence type="ECO:0008006" key="3">
    <source>
        <dbReference type="Google" id="ProtNLM"/>
    </source>
</evidence>
<dbReference type="STRING" id="1409788.NC99_05520"/>
<sequence length="140" mass="15412">MAASAQANFSGSWKLNSSKSELNDQWSMAPKSIDIKQSGNELGVDKHVSFQNNDMTISDKFTLDGKECINQGWGDTEKKSTVNWSDDKKSLVINTSISMRDGGTMTIKETYSMDGAALVLDSHASSSYGDVEEHMVYDKQ</sequence>
<protein>
    <recommendedName>
        <fullName evidence="3">Lipocalin-like domain-containing protein</fullName>
    </recommendedName>
</protein>